<evidence type="ECO:0000313" key="1">
    <source>
        <dbReference type="EMBL" id="GAA3754518.1"/>
    </source>
</evidence>
<reference evidence="2" key="1">
    <citation type="journal article" date="2019" name="Int. J. Syst. Evol. Microbiol.">
        <title>The Global Catalogue of Microorganisms (GCM) 10K type strain sequencing project: providing services to taxonomists for standard genome sequencing and annotation.</title>
        <authorList>
            <consortium name="The Broad Institute Genomics Platform"/>
            <consortium name="The Broad Institute Genome Sequencing Center for Infectious Disease"/>
            <person name="Wu L."/>
            <person name="Ma J."/>
        </authorList>
    </citation>
    <scope>NUCLEOTIDE SEQUENCE [LARGE SCALE GENOMIC DNA]</scope>
    <source>
        <strain evidence="2">JCM 30846</strain>
    </source>
</reference>
<comment type="caution">
    <text evidence="1">The sequence shown here is derived from an EMBL/GenBank/DDBJ whole genome shotgun (WGS) entry which is preliminary data.</text>
</comment>
<sequence>MGLLNKITGRFRGPQWSRLPVPADSIRVVSLSPWNFGVRGVIPVSQARFTIYRREAWGHHVHTYPTTGRDGSTFTVVYSRVAHDDDLPGHELVTVYEFPTSV</sequence>
<dbReference type="RefSeq" id="WP_345653796.1">
    <property type="nucleotide sequence ID" value="NZ_BAABEP010000063.1"/>
</dbReference>
<proteinExistence type="predicted"/>
<name>A0ABP7G5T1_9ACTN</name>
<gene>
    <name evidence="1" type="ORF">GCM10023082_57470</name>
</gene>
<protein>
    <submittedName>
        <fullName evidence="1">Uncharacterized protein</fullName>
    </submittedName>
</protein>
<dbReference type="Proteomes" id="UP001499884">
    <property type="component" value="Unassembled WGS sequence"/>
</dbReference>
<organism evidence="1 2">
    <name type="scientific">Streptomyces tremellae</name>
    <dbReference type="NCBI Taxonomy" id="1124239"/>
    <lineage>
        <taxon>Bacteria</taxon>
        <taxon>Bacillati</taxon>
        <taxon>Actinomycetota</taxon>
        <taxon>Actinomycetes</taxon>
        <taxon>Kitasatosporales</taxon>
        <taxon>Streptomycetaceae</taxon>
        <taxon>Streptomyces</taxon>
    </lineage>
</organism>
<dbReference type="EMBL" id="BAABEP010000063">
    <property type="protein sequence ID" value="GAA3754518.1"/>
    <property type="molecule type" value="Genomic_DNA"/>
</dbReference>
<evidence type="ECO:0000313" key="2">
    <source>
        <dbReference type="Proteomes" id="UP001499884"/>
    </source>
</evidence>
<keyword evidence="2" id="KW-1185">Reference proteome</keyword>
<accession>A0ABP7G5T1</accession>